<sequence length="64" mass="7419">MVPEQEALILLLESESGIDSLKPHTFMQHAYLEIIRKNLPGVRHPRFLGGWLEHYHQQKLMGAI</sequence>
<accession>A0A7S5W9C7</accession>
<dbReference type="EMBL" id="MT416090">
    <property type="protein sequence ID" value="QKE56028.1"/>
    <property type="molecule type" value="Genomic_DNA"/>
</dbReference>
<protein>
    <submittedName>
        <fullName evidence="1">Uncharacterized protein</fullName>
    </submittedName>
</protein>
<reference evidence="1 2" key="1">
    <citation type="journal article" date="2021" name="MSphere">
        <title>A Novel N4-Like Bacteriophage Isolated from a Wastewater Source in South India with Activity against Several Multidrug-Resistant Clinical Pseudomonas aeruginosa Isolates.</title>
        <authorList>
            <person name="Menon N.D."/>
            <person name="Kumar M.S."/>
            <person name="Satheesh Babu T.G."/>
            <person name="Bose S."/>
            <person name="Vijayakumar G."/>
            <person name="Baswe M."/>
            <person name="Chatterjee M."/>
            <person name="D'Silva J.R."/>
            <person name="Shetty K."/>
            <person name="Haripriyan J."/>
            <person name="Kumar A."/>
            <person name="Nair S."/>
            <person name="Somanath P."/>
            <person name="Nair B.G."/>
            <person name="Nizet V."/>
            <person name="Kumar G.B."/>
        </authorList>
    </citation>
    <scope>NUCLEOTIDE SEQUENCE [LARGE SCALE GENOMIC DNA]</scope>
</reference>
<evidence type="ECO:0000313" key="1">
    <source>
        <dbReference type="EMBL" id="QKE56028.1"/>
    </source>
</evidence>
<evidence type="ECO:0000313" key="2">
    <source>
        <dbReference type="Proteomes" id="UP000595519"/>
    </source>
</evidence>
<gene>
    <name evidence="1" type="ORF">AMP2_gp080</name>
</gene>
<organism evidence="1 2">
    <name type="scientific">Pseudomonas phage vB_Pae_AM.P2</name>
    <dbReference type="NCBI Taxonomy" id="2731695"/>
    <lineage>
        <taxon>Viruses</taxon>
        <taxon>Duplodnaviria</taxon>
        <taxon>Heunggongvirae</taxon>
        <taxon>Uroviricota</taxon>
        <taxon>Caudoviricetes</taxon>
        <taxon>Schitoviridae</taxon>
        <taxon>Migulavirinae</taxon>
        <taxon>Luzseptimavirus</taxon>
        <taxon>Luzseptimavirus KPP21</taxon>
    </lineage>
</organism>
<dbReference type="Proteomes" id="UP000595519">
    <property type="component" value="Segment"/>
</dbReference>
<proteinExistence type="predicted"/>
<name>A0A7S5W9C7_9CAUD</name>